<dbReference type="EMBL" id="NCVQ01000007">
    <property type="protein sequence ID" value="PWZ19275.1"/>
    <property type="molecule type" value="Genomic_DNA"/>
</dbReference>
<name>A0A3L6EEN8_MAIZE</name>
<dbReference type="AlphaFoldDB" id="A0A3L6EEN8"/>
<accession>A0A3L6EEN8</accession>
<sequence>MGAHCKLERPRKQGRGRMVSSCPKNYIRSFLFY</sequence>
<protein>
    <submittedName>
        <fullName evidence="1">Uncharacterized protein</fullName>
    </submittedName>
</protein>
<comment type="caution">
    <text evidence="1">The sequence shown here is derived from an EMBL/GenBank/DDBJ whole genome shotgun (WGS) entry which is preliminary data.</text>
</comment>
<gene>
    <name evidence="1" type="ORF">Zm00014a_006141</name>
</gene>
<reference evidence="1" key="1">
    <citation type="journal article" date="2018" name="Nat. Genet.">
        <title>Extensive intraspecific gene order and gene structural variations between Mo17 and other maize genomes.</title>
        <authorList>
            <person name="Sun S."/>
            <person name="Zhou Y."/>
            <person name="Chen J."/>
            <person name="Shi J."/>
            <person name="Zhao H."/>
            <person name="Zhao H."/>
            <person name="Song W."/>
            <person name="Zhang M."/>
            <person name="Cui Y."/>
            <person name="Dong X."/>
            <person name="Liu H."/>
            <person name="Ma X."/>
            <person name="Jiao Y."/>
            <person name="Wang B."/>
            <person name="Wei X."/>
            <person name="Stein J.C."/>
            <person name="Glaubitz J.C."/>
            <person name="Lu F."/>
            <person name="Yu G."/>
            <person name="Liang C."/>
            <person name="Fengler K."/>
            <person name="Li B."/>
            <person name="Rafalski A."/>
            <person name="Schnable P.S."/>
            <person name="Ware D.H."/>
            <person name="Buckler E.S."/>
            <person name="Lai J."/>
        </authorList>
    </citation>
    <scope>NUCLEOTIDE SEQUENCE [LARGE SCALE GENOMIC DNA]</scope>
    <source>
        <tissue evidence="1">Seedling</tissue>
    </source>
</reference>
<organism evidence="1">
    <name type="scientific">Zea mays</name>
    <name type="common">Maize</name>
    <dbReference type="NCBI Taxonomy" id="4577"/>
    <lineage>
        <taxon>Eukaryota</taxon>
        <taxon>Viridiplantae</taxon>
        <taxon>Streptophyta</taxon>
        <taxon>Embryophyta</taxon>
        <taxon>Tracheophyta</taxon>
        <taxon>Spermatophyta</taxon>
        <taxon>Magnoliopsida</taxon>
        <taxon>Liliopsida</taxon>
        <taxon>Poales</taxon>
        <taxon>Poaceae</taxon>
        <taxon>PACMAD clade</taxon>
        <taxon>Panicoideae</taxon>
        <taxon>Andropogonodae</taxon>
        <taxon>Andropogoneae</taxon>
        <taxon>Tripsacinae</taxon>
        <taxon>Zea</taxon>
    </lineage>
</organism>
<evidence type="ECO:0000313" key="1">
    <source>
        <dbReference type="EMBL" id="PWZ19275.1"/>
    </source>
</evidence>
<dbReference type="Proteomes" id="UP000251960">
    <property type="component" value="Chromosome 6"/>
</dbReference>
<proteinExistence type="predicted"/>